<dbReference type="eggNOG" id="ENOG5033SPU">
    <property type="taxonomic scope" value="Bacteria"/>
</dbReference>
<dbReference type="RefSeq" id="WP_014593396.1">
    <property type="nucleotide sequence ID" value="NC_017531.2"/>
</dbReference>
<accession>A0A0H3KUA7</accession>
<evidence type="ECO:0008006" key="3">
    <source>
        <dbReference type="Google" id="ProtNLM"/>
    </source>
</evidence>
<reference evidence="2" key="1">
    <citation type="journal article" date="2012" name="Appl. Microbiol. Biotechnol.">
        <title>The complete genome sequence of Pantoea ananatis AJ13355, an organism with great biotechnological potential.</title>
        <authorList>
            <person name="Hara Y."/>
            <person name="Kadotani N."/>
            <person name="Izui H."/>
            <person name="Katashkina J.I."/>
            <person name="Kuvaeva T.M."/>
            <person name="Andreeva I.G."/>
            <person name="Golubeva L.I."/>
            <person name="Malko D.B."/>
            <person name="Makeev V.J."/>
            <person name="Mashko S.V."/>
            <person name="Kozlov Y.I."/>
        </authorList>
    </citation>
    <scope>NUCLEOTIDE SEQUENCE [LARGE SCALE GENOMIC DNA]</scope>
    <source>
        <strain evidence="2">AJ13355</strain>
    </source>
</reference>
<dbReference type="AlphaFoldDB" id="A0A0H3KUA7"/>
<evidence type="ECO:0000313" key="2">
    <source>
        <dbReference type="Proteomes" id="UP000006690"/>
    </source>
</evidence>
<gene>
    <name evidence="1" type="ordered locus">PAJ_0774</name>
</gene>
<sequence length="296" mass="33494">MANIILLGAGASFGSGDVSPYPPPLGGMLFEKLESLGKTAARLPEETKKIFRDNFERGMKEYLISSNNNVMSFQRELGGYLAGFSPGQNNCYIKLLRSLNLRRFIFVSLNYDLLLEIAASRVGLNTKYSNEYENGFLRILKIHGSSNFWHDTKSLVMKNVVIRGSVYDYNLPISPLSQPESIWRSISEDSAAPAMSVFAEGKAVRVSPEYVHRQQQMWFDSLSSCSKIFIVGARVHQVDEHIWTRISKSKAHVHYYGLPSDKDEFIEWKSNFGRKNATFHLLDFAKAIPHISRIAT</sequence>
<dbReference type="KEGG" id="paj:PAJ_0774"/>
<dbReference type="OrthoDB" id="7067962at2"/>
<name>A0A0H3KUA7_PANAA</name>
<dbReference type="PATRIC" id="fig|932677.3.peg.879"/>
<dbReference type="Proteomes" id="UP000006690">
    <property type="component" value="Chromosome"/>
</dbReference>
<evidence type="ECO:0000313" key="1">
    <source>
        <dbReference type="EMBL" id="BAK10854.1"/>
    </source>
</evidence>
<dbReference type="HOGENOM" id="CLU_914691_0_0_6"/>
<protein>
    <recommendedName>
        <fullName evidence="3">SIR2-like domain-containing protein</fullName>
    </recommendedName>
</protein>
<organism evidence="1 2">
    <name type="scientific">Pantoea ananatis (strain AJ13355)</name>
    <dbReference type="NCBI Taxonomy" id="932677"/>
    <lineage>
        <taxon>Bacteria</taxon>
        <taxon>Pseudomonadati</taxon>
        <taxon>Pseudomonadota</taxon>
        <taxon>Gammaproteobacteria</taxon>
        <taxon>Enterobacterales</taxon>
        <taxon>Erwiniaceae</taxon>
        <taxon>Pantoea</taxon>
    </lineage>
</organism>
<dbReference type="EMBL" id="AP012032">
    <property type="protein sequence ID" value="BAK10854.1"/>
    <property type="molecule type" value="Genomic_DNA"/>
</dbReference>
<proteinExistence type="predicted"/>